<evidence type="ECO:0000313" key="3">
    <source>
        <dbReference type="Proteomes" id="UP001549145"/>
    </source>
</evidence>
<comment type="caution">
    <text evidence="2">The sequence shown here is derived from an EMBL/GenBank/DDBJ whole genome shotgun (WGS) entry which is preliminary data.</text>
</comment>
<evidence type="ECO:0000256" key="1">
    <source>
        <dbReference type="SAM" id="MobiDB-lite"/>
    </source>
</evidence>
<name>A0ABV2L9T4_9HYPH</name>
<dbReference type="Proteomes" id="UP001549145">
    <property type="component" value="Unassembled WGS sequence"/>
</dbReference>
<sequence>MTNVIRFPASGRLQATTIPREEFERLADLALDVVDRIVAILDAADGDPDMEPDADSESSLAAPIGGPSQRLWASGGDRDLEEP</sequence>
<accession>A0ABV2L9T4</accession>
<gene>
    <name evidence="2" type="ORF">ABID43_004173</name>
</gene>
<feature type="region of interest" description="Disordered" evidence="1">
    <location>
        <begin position="44"/>
        <end position="83"/>
    </location>
</feature>
<organism evidence="2 3">
    <name type="scientific">Methylobacterium goesingense</name>
    <dbReference type="NCBI Taxonomy" id="243690"/>
    <lineage>
        <taxon>Bacteria</taxon>
        <taxon>Pseudomonadati</taxon>
        <taxon>Pseudomonadota</taxon>
        <taxon>Alphaproteobacteria</taxon>
        <taxon>Hyphomicrobiales</taxon>
        <taxon>Methylobacteriaceae</taxon>
        <taxon>Methylobacterium</taxon>
    </lineage>
</organism>
<dbReference type="RefSeq" id="WP_238279621.1">
    <property type="nucleotide sequence ID" value="NZ_BPQL01000062.1"/>
</dbReference>
<reference evidence="2 3" key="1">
    <citation type="submission" date="2024-06" db="EMBL/GenBank/DDBJ databases">
        <title>Genomic Encyclopedia of Type Strains, Phase IV (KMG-IV): sequencing the most valuable type-strain genomes for metagenomic binning, comparative biology and taxonomic classification.</title>
        <authorList>
            <person name="Goeker M."/>
        </authorList>
    </citation>
    <scope>NUCLEOTIDE SEQUENCE [LARGE SCALE GENOMIC DNA]</scope>
    <source>
        <strain evidence="2 3">DSM 21331</strain>
    </source>
</reference>
<keyword evidence="3" id="KW-1185">Reference proteome</keyword>
<proteinExistence type="predicted"/>
<feature type="compositionally biased region" description="Acidic residues" evidence="1">
    <location>
        <begin position="44"/>
        <end position="56"/>
    </location>
</feature>
<protein>
    <submittedName>
        <fullName evidence="2">Uncharacterized protein</fullName>
    </submittedName>
</protein>
<evidence type="ECO:0000313" key="2">
    <source>
        <dbReference type="EMBL" id="MET3694611.1"/>
    </source>
</evidence>
<dbReference type="EMBL" id="JBEPMM010000016">
    <property type="protein sequence ID" value="MET3694611.1"/>
    <property type="molecule type" value="Genomic_DNA"/>
</dbReference>